<dbReference type="InterPro" id="IPR013103">
    <property type="entry name" value="RVT_2"/>
</dbReference>
<sequence>MRVIGCRWIYKLKLQSDGTIDRHKERLVAKGHNQIEGGDFFERFSPVAKVVIVKTLLAVAGWHIHQLDVNNAILHGHLEEGIYMSAPEGYSVLQAMFVDSKGPYMVSNKHHANGIANSLKKWSYS</sequence>
<reference evidence="2" key="2">
    <citation type="journal article" date="2024" name="Plant">
        <title>Genomic evolution and insights into agronomic trait innovations of Sesamum species.</title>
        <authorList>
            <person name="Miao H."/>
            <person name="Wang L."/>
            <person name="Qu L."/>
            <person name="Liu H."/>
            <person name="Sun Y."/>
            <person name="Le M."/>
            <person name="Wang Q."/>
            <person name="Wei S."/>
            <person name="Zheng Y."/>
            <person name="Lin W."/>
            <person name="Duan Y."/>
            <person name="Cao H."/>
            <person name="Xiong S."/>
            <person name="Wang X."/>
            <person name="Wei L."/>
            <person name="Li C."/>
            <person name="Ma Q."/>
            <person name="Ju M."/>
            <person name="Zhao R."/>
            <person name="Li G."/>
            <person name="Mu C."/>
            <person name="Tian Q."/>
            <person name="Mei H."/>
            <person name="Zhang T."/>
            <person name="Gao T."/>
            <person name="Zhang H."/>
        </authorList>
    </citation>
    <scope>NUCLEOTIDE SEQUENCE</scope>
    <source>
        <strain evidence="2">G01</strain>
    </source>
</reference>
<gene>
    <name evidence="2" type="ORF">Sangu_1858800</name>
</gene>
<feature type="domain" description="Reverse transcriptase Ty1/copia-type" evidence="1">
    <location>
        <begin position="2"/>
        <end position="92"/>
    </location>
</feature>
<dbReference type="Pfam" id="PF07727">
    <property type="entry name" value="RVT_2"/>
    <property type="match status" value="1"/>
</dbReference>
<dbReference type="AlphaFoldDB" id="A0AAW2M9R6"/>
<protein>
    <submittedName>
        <fullName evidence="2">Retrovirus-related Pol polyprotein from transposon RE1</fullName>
    </submittedName>
</protein>
<proteinExistence type="predicted"/>
<evidence type="ECO:0000259" key="1">
    <source>
        <dbReference type="Pfam" id="PF07727"/>
    </source>
</evidence>
<accession>A0AAW2M9R6</accession>
<organism evidence="2">
    <name type="scientific">Sesamum angustifolium</name>
    <dbReference type="NCBI Taxonomy" id="2727405"/>
    <lineage>
        <taxon>Eukaryota</taxon>
        <taxon>Viridiplantae</taxon>
        <taxon>Streptophyta</taxon>
        <taxon>Embryophyta</taxon>
        <taxon>Tracheophyta</taxon>
        <taxon>Spermatophyta</taxon>
        <taxon>Magnoliopsida</taxon>
        <taxon>eudicotyledons</taxon>
        <taxon>Gunneridae</taxon>
        <taxon>Pentapetalae</taxon>
        <taxon>asterids</taxon>
        <taxon>lamiids</taxon>
        <taxon>Lamiales</taxon>
        <taxon>Pedaliaceae</taxon>
        <taxon>Sesamum</taxon>
    </lineage>
</organism>
<comment type="caution">
    <text evidence="2">The sequence shown here is derived from an EMBL/GenBank/DDBJ whole genome shotgun (WGS) entry which is preliminary data.</text>
</comment>
<reference evidence="2" key="1">
    <citation type="submission" date="2020-06" db="EMBL/GenBank/DDBJ databases">
        <authorList>
            <person name="Li T."/>
            <person name="Hu X."/>
            <person name="Zhang T."/>
            <person name="Song X."/>
            <person name="Zhang H."/>
            <person name="Dai N."/>
            <person name="Sheng W."/>
            <person name="Hou X."/>
            <person name="Wei L."/>
        </authorList>
    </citation>
    <scope>NUCLEOTIDE SEQUENCE</scope>
    <source>
        <strain evidence="2">G01</strain>
        <tissue evidence="2">Leaf</tissue>
    </source>
</reference>
<evidence type="ECO:0000313" key="2">
    <source>
        <dbReference type="EMBL" id="KAL0327808.1"/>
    </source>
</evidence>
<dbReference type="EMBL" id="JACGWK010000011">
    <property type="protein sequence ID" value="KAL0327808.1"/>
    <property type="molecule type" value="Genomic_DNA"/>
</dbReference>
<name>A0AAW2M9R6_9LAMI</name>